<reference evidence="9" key="1">
    <citation type="submission" date="2023-07" db="EMBL/GenBank/DDBJ databases">
        <title>A draft genome of Kazachstania heterogenica Y-27499.</title>
        <authorList>
            <person name="Donic C."/>
            <person name="Kralova J.S."/>
            <person name="Fidel L."/>
            <person name="Ben-Dor S."/>
            <person name="Jung S."/>
        </authorList>
    </citation>
    <scope>NUCLEOTIDE SEQUENCE [LARGE SCALE GENOMIC DNA]</scope>
    <source>
        <strain evidence="9">Y27499</strain>
    </source>
</reference>
<evidence type="ECO:0000259" key="7">
    <source>
        <dbReference type="PROSITE" id="PS51324"/>
    </source>
</evidence>
<protein>
    <recommendedName>
        <fullName evidence="6">Sulfhydryl oxidase</fullName>
        <ecNumber evidence="6">1.8.3.2</ecNumber>
    </recommendedName>
</protein>
<gene>
    <name evidence="8" type="ORF">RI543_001037</name>
</gene>
<keyword evidence="9" id="KW-1185">Reference proteome</keyword>
<evidence type="ECO:0000256" key="6">
    <source>
        <dbReference type="RuleBase" id="RU371123"/>
    </source>
</evidence>
<dbReference type="FunFam" id="1.20.120.310:FF:000002">
    <property type="entry name" value="Sulfhydryl oxidase"/>
    <property type="match status" value="1"/>
</dbReference>
<comment type="caution">
    <text evidence="8">The sequence shown here is derived from an EMBL/GenBank/DDBJ whole genome shotgun (WGS) entry which is preliminary data.</text>
</comment>
<dbReference type="Gene3D" id="1.20.120.310">
    <property type="entry name" value="ERV/ALR sulfhydryl oxidase domain"/>
    <property type="match status" value="1"/>
</dbReference>
<evidence type="ECO:0000313" key="8">
    <source>
        <dbReference type="EMBL" id="KAK5781489.1"/>
    </source>
</evidence>
<dbReference type="EMBL" id="JAWIZZ010000035">
    <property type="protein sequence ID" value="KAK5781489.1"/>
    <property type="molecule type" value="Genomic_DNA"/>
</dbReference>
<name>A0AAN7W583_9SACH</name>
<feature type="domain" description="ERV/ALR sulfhydryl oxidase" evidence="7">
    <location>
        <begin position="95"/>
        <end position="196"/>
    </location>
</feature>
<comment type="catalytic activity">
    <reaction evidence="6">
        <text>2 R'C(R)SH + O2 = R'C(R)S-S(R)CR' + H2O2</text>
        <dbReference type="Rhea" id="RHEA:17357"/>
        <dbReference type="ChEBI" id="CHEBI:15379"/>
        <dbReference type="ChEBI" id="CHEBI:16240"/>
        <dbReference type="ChEBI" id="CHEBI:16520"/>
        <dbReference type="ChEBI" id="CHEBI:17412"/>
        <dbReference type="EC" id="1.8.3.2"/>
    </reaction>
</comment>
<dbReference type="PANTHER" id="PTHR12645:SF1">
    <property type="entry name" value="FAD-LINKED SULFHYDRYL OXIDASE ERV2"/>
    <property type="match status" value="1"/>
</dbReference>
<keyword evidence="3 6" id="KW-0274">FAD</keyword>
<dbReference type="InterPro" id="IPR039799">
    <property type="entry name" value="ALR/ERV"/>
</dbReference>
<organism evidence="8 9">
    <name type="scientific">Arxiozyma heterogenica</name>
    <dbReference type="NCBI Taxonomy" id="278026"/>
    <lineage>
        <taxon>Eukaryota</taxon>
        <taxon>Fungi</taxon>
        <taxon>Dikarya</taxon>
        <taxon>Ascomycota</taxon>
        <taxon>Saccharomycotina</taxon>
        <taxon>Saccharomycetes</taxon>
        <taxon>Saccharomycetales</taxon>
        <taxon>Saccharomycetaceae</taxon>
        <taxon>Arxiozyma</taxon>
    </lineage>
</organism>
<dbReference type="GO" id="GO:0016971">
    <property type="term" value="F:flavin-dependent sulfhydryl oxidase activity"/>
    <property type="evidence" value="ECO:0007669"/>
    <property type="project" value="InterPro"/>
</dbReference>
<dbReference type="PROSITE" id="PS51324">
    <property type="entry name" value="ERV_ALR"/>
    <property type="match status" value="1"/>
</dbReference>
<evidence type="ECO:0000256" key="2">
    <source>
        <dbReference type="ARBA" id="ARBA00022630"/>
    </source>
</evidence>
<dbReference type="GO" id="GO:0050660">
    <property type="term" value="F:flavin adenine dinucleotide binding"/>
    <property type="evidence" value="ECO:0007669"/>
    <property type="project" value="TreeGrafter"/>
</dbReference>
<accession>A0AAN7W583</accession>
<keyword evidence="5" id="KW-1015">Disulfide bond</keyword>
<dbReference type="Pfam" id="PF04777">
    <property type="entry name" value="Evr1_Alr"/>
    <property type="match status" value="1"/>
</dbReference>
<evidence type="ECO:0000313" key="9">
    <source>
        <dbReference type="Proteomes" id="UP001306508"/>
    </source>
</evidence>
<dbReference type="GO" id="GO:0005739">
    <property type="term" value="C:mitochondrion"/>
    <property type="evidence" value="ECO:0007669"/>
    <property type="project" value="TreeGrafter"/>
</dbReference>
<dbReference type="SUPFAM" id="SSF69000">
    <property type="entry name" value="FAD-dependent thiol oxidase"/>
    <property type="match status" value="1"/>
</dbReference>
<dbReference type="AlphaFoldDB" id="A0AAN7W583"/>
<dbReference type="EC" id="1.8.3.2" evidence="6"/>
<keyword evidence="2 6" id="KW-0285">Flavoprotein</keyword>
<dbReference type="Proteomes" id="UP001306508">
    <property type="component" value="Unassembled WGS sequence"/>
</dbReference>
<dbReference type="InterPro" id="IPR017905">
    <property type="entry name" value="ERV/ALR_sulphydryl_oxidase"/>
</dbReference>
<dbReference type="InterPro" id="IPR036774">
    <property type="entry name" value="ERV/ALR_sulphydryl_oxid_sf"/>
</dbReference>
<evidence type="ECO:0000256" key="1">
    <source>
        <dbReference type="ARBA" id="ARBA00001974"/>
    </source>
</evidence>
<proteinExistence type="predicted"/>
<keyword evidence="4 6" id="KW-0560">Oxidoreductase</keyword>
<sequence length="201" mass="23323">MLLRNKRKLLSVLLTIVLFVGVYFVSREVKLQYISKNIIRGPDQESSTIQQLSNLLKTGNNDDNYNTGDQNRIAYYEDKEGASGKNWESIMPSMTDPDAKKELGRASWKYFHTLLARFPENPTEEERQKLEDFVQLYAELYPCGECSYHFQKILKKHPVQTSSRTNAAMWGCHIHNIVNEHLKKDIYDCSTILEDYDCGCE</sequence>
<evidence type="ECO:0000256" key="5">
    <source>
        <dbReference type="ARBA" id="ARBA00023157"/>
    </source>
</evidence>
<dbReference type="PANTHER" id="PTHR12645">
    <property type="entry name" value="ALR/ERV"/>
    <property type="match status" value="1"/>
</dbReference>
<comment type="cofactor">
    <cofactor evidence="1 6">
        <name>FAD</name>
        <dbReference type="ChEBI" id="CHEBI:57692"/>
    </cofactor>
</comment>
<evidence type="ECO:0000256" key="4">
    <source>
        <dbReference type="ARBA" id="ARBA00023002"/>
    </source>
</evidence>
<evidence type="ECO:0000256" key="3">
    <source>
        <dbReference type="ARBA" id="ARBA00022827"/>
    </source>
</evidence>